<dbReference type="RefSeq" id="WP_187302693.1">
    <property type="nucleotide sequence ID" value="NZ_JACRYT010000005.1"/>
</dbReference>
<dbReference type="Pfam" id="PF12645">
    <property type="entry name" value="HTH_16"/>
    <property type="match status" value="1"/>
</dbReference>
<comment type="caution">
    <text evidence="2">The sequence shown here is derived from an EMBL/GenBank/DDBJ whole genome shotgun (WGS) entry which is preliminary data.</text>
</comment>
<dbReference type="AlphaFoldDB" id="A0A923SRR3"/>
<dbReference type="EMBL" id="JACRYT010000005">
    <property type="protein sequence ID" value="MBC6679589.1"/>
    <property type="molecule type" value="Genomic_DNA"/>
</dbReference>
<proteinExistence type="predicted"/>
<keyword evidence="3" id="KW-1185">Reference proteome</keyword>
<sequence>MSRYTRITFPVITGAIKGDTLAMEQILNHYKGYINKLSVDKLYDHLGNERLTIDSQLQKILELHLIVAVLKFQIRK</sequence>
<name>A0A923SRR3_9FIRM</name>
<evidence type="ECO:0000313" key="2">
    <source>
        <dbReference type="EMBL" id="MBC6679589.1"/>
    </source>
</evidence>
<evidence type="ECO:0000259" key="1">
    <source>
        <dbReference type="Pfam" id="PF12645"/>
    </source>
</evidence>
<accession>A0A923SRR3</accession>
<dbReference type="Proteomes" id="UP000602647">
    <property type="component" value="Unassembled WGS sequence"/>
</dbReference>
<gene>
    <name evidence="2" type="ORF">H9L42_07090</name>
</gene>
<protein>
    <submittedName>
        <fullName evidence="2">Helix-turn-helix domain-containing protein</fullName>
    </submittedName>
</protein>
<dbReference type="InterPro" id="IPR024760">
    <property type="entry name" value="HTH_dom_conjug_TS-like"/>
</dbReference>
<reference evidence="2" key="1">
    <citation type="submission" date="2020-08" db="EMBL/GenBank/DDBJ databases">
        <title>Genome public.</title>
        <authorList>
            <person name="Liu C."/>
            <person name="Sun Q."/>
        </authorList>
    </citation>
    <scope>NUCLEOTIDE SEQUENCE</scope>
    <source>
        <strain evidence="2">BX12</strain>
    </source>
</reference>
<feature type="domain" description="Helix-turn-helix conjugative transposon-like" evidence="1">
    <location>
        <begin position="9"/>
        <end position="73"/>
    </location>
</feature>
<evidence type="ECO:0000313" key="3">
    <source>
        <dbReference type="Proteomes" id="UP000602647"/>
    </source>
</evidence>
<organism evidence="2 3">
    <name type="scientific">Zhenpiania hominis</name>
    <dbReference type="NCBI Taxonomy" id="2763644"/>
    <lineage>
        <taxon>Bacteria</taxon>
        <taxon>Bacillati</taxon>
        <taxon>Bacillota</taxon>
        <taxon>Clostridia</taxon>
        <taxon>Peptostreptococcales</taxon>
        <taxon>Anaerovoracaceae</taxon>
        <taxon>Zhenpiania</taxon>
    </lineage>
</organism>